<feature type="region of interest" description="Disordered" evidence="1">
    <location>
        <begin position="89"/>
        <end position="110"/>
    </location>
</feature>
<accession>A0AA36EA73</accession>
<feature type="compositionally biased region" description="Basic residues" evidence="1">
    <location>
        <begin position="313"/>
        <end position="324"/>
    </location>
</feature>
<dbReference type="EMBL" id="OX465081">
    <property type="protein sequence ID" value="CAI9288403.1"/>
    <property type="molecule type" value="Genomic_DNA"/>
</dbReference>
<keyword evidence="3" id="KW-1185">Reference proteome</keyword>
<evidence type="ECO:0000313" key="3">
    <source>
        <dbReference type="Proteomes" id="UP001177003"/>
    </source>
</evidence>
<sequence>MDPNAVVLEISSDEDVGWNDYDGRGIADGGDDVDWLTELLDEVNKGNSGDDSDEVVVVSEVSPSEKPVKKSKLKNSLVDLDDDCVILDKDPDKPVEVRNDNPSNGEDDSDDIVVVSEKGQVACRDYPHPRHLCIKFPFSTTPNQSHCDQCYCYVCDSLAPCVYWGNGSAPMDHCHATDKDELWKHERKNAKNGSKAVQRTVPKAADVALFNGLHPPPPPPTPTLQMAQPPRSGPIRARHLSANFRHPNVMNQIRRPVFPSRNKLHPDLVSQYLLTRHGGGISKGHHGTQLHLPVFKRTGSVGGAAGSPTPTSNRHHPYVSHPHRGNSGNPNRQQNYPAYSGSLQPNPVNHTPVSYPPHTSTSTLPTVNPLVNQQWPLQPQFSTHCHSNPNNVQSQVNSSPFYPPSSSRPGPASGQPSYPAGHPVPSQTRVDSPSISVSDYATQSLPDQGTPAMDNGLSWPATQQSVATVEPDPSSLLAGPGGGGLGDYRYDWIFDNQPVEPGFIDGGHGSYGLTDFSSDSSFIDTGPIFDF</sequence>
<proteinExistence type="predicted"/>
<dbReference type="PANTHER" id="PTHR33443:SF31">
    <property type="entry name" value="RPM1 INTERACTING PROTEIN 13"/>
    <property type="match status" value="1"/>
</dbReference>
<name>A0AA36EA73_LACSI</name>
<feature type="compositionally biased region" description="Low complexity" evidence="1">
    <location>
        <begin position="55"/>
        <end position="65"/>
    </location>
</feature>
<dbReference type="PANTHER" id="PTHR33443">
    <property type="entry name" value="ZGC:112980"/>
    <property type="match status" value="1"/>
</dbReference>
<dbReference type="AlphaFoldDB" id="A0AA36EA73"/>
<evidence type="ECO:0000313" key="2">
    <source>
        <dbReference type="EMBL" id="CAI9288403.1"/>
    </source>
</evidence>
<feature type="region of interest" description="Disordered" evidence="1">
    <location>
        <begin position="43"/>
        <end position="70"/>
    </location>
</feature>
<protein>
    <submittedName>
        <fullName evidence="2">Uncharacterized protein</fullName>
    </submittedName>
</protein>
<dbReference type="InterPro" id="IPR053234">
    <property type="entry name" value="RPM1_Interactor"/>
</dbReference>
<reference evidence="2" key="1">
    <citation type="submission" date="2023-04" db="EMBL/GenBank/DDBJ databases">
        <authorList>
            <person name="Vijverberg K."/>
            <person name="Xiong W."/>
            <person name="Schranz E."/>
        </authorList>
    </citation>
    <scope>NUCLEOTIDE SEQUENCE</scope>
</reference>
<evidence type="ECO:0000256" key="1">
    <source>
        <dbReference type="SAM" id="MobiDB-lite"/>
    </source>
</evidence>
<feature type="compositionally biased region" description="Polar residues" evidence="1">
    <location>
        <begin position="425"/>
        <end position="434"/>
    </location>
</feature>
<gene>
    <name evidence="2" type="ORF">LSALG_LOCUS27708</name>
</gene>
<feature type="region of interest" description="Disordered" evidence="1">
    <location>
        <begin position="439"/>
        <end position="458"/>
    </location>
</feature>
<dbReference type="Proteomes" id="UP001177003">
    <property type="component" value="Chromosome 5"/>
</dbReference>
<feature type="compositionally biased region" description="Polar residues" evidence="1">
    <location>
        <begin position="326"/>
        <end position="367"/>
    </location>
</feature>
<feature type="compositionally biased region" description="Low complexity" evidence="1">
    <location>
        <begin position="387"/>
        <end position="417"/>
    </location>
</feature>
<feature type="region of interest" description="Disordered" evidence="1">
    <location>
        <begin position="380"/>
        <end position="434"/>
    </location>
</feature>
<feature type="region of interest" description="Disordered" evidence="1">
    <location>
        <begin position="298"/>
        <end position="367"/>
    </location>
</feature>
<organism evidence="2 3">
    <name type="scientific">Lactuca saligna</name>
    <name type="common">Willowleaf lettuce</name>
    <dbReference type="NCBI Taxonomy" id="75948"/>
    <lineage>
        <taxon>Eukaryota</taxon>
        <taxon>Viridiplantae</taxon>
        <taxon>Streptophyta</taxon>
        <taxon>Embryophyta</taxon>
        <taxon>Tracheophyta</taxon>
        <taxon>Spermatophyta</taxon>
        <taxon>Magnoliopsida</taxon>
        <taxon>eudicotyledons</taxon>
        <taxon>Gunneridae</taxon>
        <taxon>Pentapetalae</taxon>
        <taxon>asterids</taxon>
        <taxon>campanulids</taxon>
        <taxon>Asterales</taxon>
        <taxon>Asteraceae</taxon>
        <taxon>Cichorioideae</taxon>
        <taxon>Cichorieae</taxon>
        <taxon>Lactucinae</taxon>
        <taxon>Lactuca</taxon>
    </lineage>
</organism>
<feature type="compositionally biased region" description="Basic and acidic residues" evidence="1">
    <location>
        <begin position="89"/>
        <end position="99"/>
    </location>
</feature>